<dbReference type="KEGG" id="ptkz:JDV02_009072"/>
<gene>
    <name evidence="2" type="ORF">JDV02_009072</name>
</gene>
<accession>A0A9Q8VFT3</accession>
<dbReference type="GeneID" id="72071017"/>
<sequence length="153" mass="16976">MPRSCLWPEATFPAVLPVQILIQHSDISAFSREISVLLQTRYIEFCSVLGVFQVSQQDGPPSNPDRAHLPQHGAETNAQRADATTELQNVQFAGDVASHALTQFFLEFEKFSSLIVEIQSSPTKMVMDISIDAQFRPYRHDESAVMLVVGDAA</sequence>
<keyword evidence="3" id="KW-1185">Reference proteome</keyword>
<proteinExistence type="predicted"/>
<protein>
    <submittedName>
        <fullName evidence="2">Uncharacterized protein</fullName>
    </submittedName>
</protein>
<reference evidence="2" key="1">
    <citation type="submission" date="2021-11" db="EMBL/GenBank/DDBJ databases">
        <title>Purpureocillium_takamizusanense_genome.</title>
        <authorList>
            <person name="Nguyen N.-H."/>
        </authorList>
    </citation>
    <scope>NUCLEOTIDE SEQUENCE</scope>
    <source>
        <strain evidence="2">PT3</strain>
    </source>
</reference>
<dbReference type="AlphaFoldDB" id="A0A9Q8VFT3"/>
<dbReference type="Proteomes" id="UP000829364">
    <property type="component" value="Chromosome 9"/>
</dbReference>
<feature type="region of interest" description="Disordered" evidence="1">
    <location>
        <begin position="57"/>
        <end position="79"/>
    </location>
</feature>
<dbReference type="RefSeq" id="XP_047846720.1">
    <property type="nucleotide sequence ID" value="XM_047990711.1"/>
</dbReference>
<name>A0A9Q8VFT3_9HYPO</name>
<evidence type="ECO:0000313" key="2">
    <source>
        <dbReference type="EMBL" id="UNI23239.1"/>
    </source>
</evidence>
<dbReference type="EMBL" id="CP086362">
    <property type="protein sequence ID" value="UNI23239.1"/>
    <property type="molecule type" value="Genomic_DNA"/>
</dbReference>
<evidence type="ECO:0000313" key="3">
    <source>
        <dbReference type="Proteomes" id="UP000829364"/>
    </source>
</evidence>
<evidence type="ECO:0000256" key="1">
    <source>
        <dbReference type="SAM" id="MobiDB-lite"/>
    </source>
</evidence>
<organism evidence="2 3">
    <name type="scientific">Purpureocillium takamizusanense</name>
    <dbReference type="NCBI Taxonomy" id="2060973"/>
    <lineage>
        <taxon>Eukaryota</taxon>
        <taxon>Fungi</taxon>
        <taxon>Dikarya</taxon>
        <taxon>Ascomycota</taxon>
        <taxon>Pezizomycotina</taxon>
        <taxon>Sordariomycetes</taxon>
        <taxon>Hypocreomycetidae</taxon>
        <taxon>Hypocreales</taxon>
        <taxon>Ophiocordycipitaceae</taxon>
        <taxon>Purpureocillium</taxon>
    </lineage>
</organism>